<keyword evidence="1" id="KW-0812">Transmembrane</keyword>
<organism evidence="2 3">
    <name type="scientific">Pectobacterium phage Wc4</name>
    <dbReference type="NCBI Taxonomy" id="2652428"/>
    <lineage>
        <taxon>Viruses</taxon>
        <taxon>Duplodnaviria</taxon>
        <taxon>Heunggongvirae</taxon>
        <taxon>Uroviricota</taxon>
        <taxon>Caudoviricetes</taxon>
        <taxon>Andersonviridae</taxon>
        <taxon>Andersonviridae incertae sedis</taxon>
        <taxon>Arnovirus</taxon>
        <taxon>Arnovirus Wc4</taxon>
    </lineage>
</organism>
<dbReference type="Proteomes" id="UP000326781">
    <property type="component" value="Segment"/>
</dbReference>
<protein>
    <submittedName>
        <fullName evidence="2">Uncharacterized protein</fullName>
    </submittedName>
</protein>
<reference evidence="2 3" key="1">
    <citation type="submission" date="2019-08" db="EMBL/GenBank/DDBJ databases">
        <title>Six bacteriophages against potato bacterial diseases.</title>
        <authorList>
            <person name="Zhang X."/>
            <person name="Kering K."/>
        </authorList>
    </citation>
    <scope>NUCLEOTIDE SEQUENCE [LARGE SCALE GENOMIC DNA]</scope>
</reference>
<proteinExistence type="predicted"/>
<evidence type="ECO:0000313" key="2">
    <source>
        <dbReference type="EMBL" id="QFP93804.1"/>
    </source>
</evidence>
<accession>A0A5P8D494</accession>
<evidence type="ECO:0000256" key="1">
    <source>
        <dbReference type="SAM" id="Phobius"/>
    </source>
</evidence>
<keyword evidence="1" id="KW-0472">Membrane</keyword>
<sequence>MKSLILLILALIYCIAGVVMHLVGIVFFIKFLCDIFANDLPFWTALVTNIIQALAVIATAVIAALSSDYLGGAIKDL</sequence>
<feature type="transmembrane region" description="Helical" evidence="1">
    <location>
        <begin position="41"/>
        <end position="65"/>
    </location>
</feature>
<dbReference type="EMBL" id="MN270891">
    <property type="protein sequence ID" value="QFP93804.1"/>
    <property type="molecule type" value="Genomic_DNA"/>
</dbReference>
<keyword evidence="1" id="KW-1133">Transmembrane helix</keyword>
<keyword evidence="3" id="KW-1185">Reference proteome</keyword>
<name>A0A5P8D494_9CAUD</name>
<feature type="transmembrane region" description="Helical" evidence="1">
    <location>
        <begin position="7"/>
        <end position="29"/>
    </location>
</feature>
<evidence type="ECO:0000313" key="3">
    <source>
        <dbReference type="Proteomes" id="UP000326781"/>
    </source>
</evidence>